<gene>
    <name evidence="2" type="ORF">HPB48_008622</name>
</gene>
<dbReference type="EMBL" id="JABSTR010000004">
    <property type="protein sequence ID" value="KAH9366222.1"/>
    <property type="molecule type" value="Genomic_DNA"/>
</dbReference>
<dbReference type="SUPFAM" id="SSF56219">
    <property type="entry name" value="DNase I-like"/>
    <property type="match status" value="1"/>
</dbReference>
<dbReference type="Proteomes" id="UP000821853">
    <property type="component" value="Chromosome 2"/>
</dbReference>
<evidence type="ECO:0000313" key="3">
    <source>
        <dbReference type="Proteomes" id="UP000821853"/>
    </source>
</evidence>
<proteinExistence type="predicted"/>
<evidence type="ECO:0000256" key="1">
    <source>
        <dbReference type="SAM" id="MobiDB-lite"/>
    </source>
</evidence>
<feature type="region of interest" description="Disordered" evidence="1">
    <location>
        <begin position="150"/>
        <end position="174"/>
    </location>
</feature>
<comment type="caution">
    <text evidence="2">The sequence shown here is derived from an EMBL/GenBank/DDBJ whole genome shotgun (WGS) entry which is preliminary data.</text>
</comment>
<dbReference type="InterPro" id="IPR036691">
    <property type="entry name" value="Endo/exonu/phosph_ase_sf"/>
</dbReference>
<evidence type="ECO:0000313" key="2">
    <source>
        <dbReference type="EMBL" id="KAH9366222.1"/>
    </source>
</evidence>
<sequence>MSPYVVSGSAWRRRGAPHATVLCLIETWNAPQRSIDGYRVFVCTDDAERPSGGVAIYVKHSLTAVDLKLPLTSQSHNGEQAAITLHTGTDIVIMTMYRAPNLSRANVETYIDKAMVTYKTYKETALHSGVPSSASLQRGVSFVAHEAHCLPERTEEQEESGNKYRTRSSPTNIA</sequence>
<dbReference type="Gene3D" id="3.60.10.10">
    <property type="entry name" value="Endonuclease/exonuclease/phosphatase"/>
    <property type="match status" value="1"/>
</dbReference>
<accession>A0A9J6FIM8</accession>
<protein>
    <submittedName>
        <fullName evidence="2">Uncharacterized protein</fullName>
    </submittedName>
</protein>
<keyword evidence="3" id="KW-1185">Reference proteome</keyword>
<dbReference type="AlphaFoldDB" id="A0A9J6FIM8"/>
<name>A0A9J6FIM8_HAELO</name>
<dbReference type="VEuPathDB" id="VectorBase:HLOH_054994"/>
<organism evidence="2 3">
    <name type="scientific">Haemaphysalis longicornis</name>
    <name type="common">Bush tick</name>
    <dbReference type="NCBI Taxonomy" id="44386"/>
    <lineage>
        <taxon>Eukaryota</taxon>
        <taxon>Metazoa</taxon>
        <taxon>Ecdysozoa</taxon>
        <taxon>Arthropoda</taxon>
        <taxon>Chelicerata</taxon>
        <taxon>Arachnida</taxon>
        <taxon>Acari</taxon>
        <taxon>Parasitiformes</taxon>
        <taxon>Ixodida</taxon>
        <taxon>Ixodoidea</taxon>
        <taxon>Ixodidae</taxon>
        <taxon>Haemaphysalinae</taxon>
        <taxon>Haemaphysalis</taxon>
    </lineage>
</organism>
<reference evidence="2 3" key="1">
    <citation type="journal article" date="2020" name="Cell">
        <title>Large-Scale Comparative Analyses of Tick Genomes Elucidate Their Genetic Diversity and Vector Capacities.</title>
        <authorList>
            <consortium name="Tick Genome and Microbiome Consortium (TIGMIC)"/>
            <person name="Jia N."/>
            <person name="Wang J."/>
            <person name="Shi W."/>
            <person name="Du L."/>
            <person name="Sun Y."/>
            <person name="Zhan W."/>
            <person name="Jiang J.F."/>
            <person name="Wang Q."/>
            <person name="Zhang B."/>
            <person name="Ji P."/>
            <person name="Bell-Sakyi L."/>
            <person name="Cui X.M."/>
            <person name="Yuan T.T."/>
            <person name="Jiang B.G."/>
            <person name="Yang W.F."/>
            <person name="Lam T.T."/>
            <person name="Chang Q.C."/>
            <person name="Ding S.J."/>
            <person name="Wang X.J."/>
            <person name="Zhu J.G."/>
            <person name="Ruan X.D."/>
            <person name="Zhao L."/>
            <person name="Wei J.T."/>
            <person name="Ye R.Z."/>
            <person name="Que T.C."/>
            <person name="Du C.H."/>
            <person name="Zhou Y.H."/>
            <person name="Cheng J.X."/>
            <person name="Dai P.F."/>
            <person name="Guo W.B."/>
            <person name="Han X.H."/>
            <person name="Huang E.J."/>
            <person name="Li L.F."/>
            <person name="Wei W."/>
            <person name="Gao Y.C."/>
            <person name="Liu J.Z."/>
            <person name="Shao H.Z."/>
            <person name="Wang X."/>
            <person name="Wang C.C."/>
            <person name="Yang T.C."/>
            <person name="Huo Q.B."/>
            <person name="Li W."/>
            <person name="Chen H.Y."/>
            <person name="Chen S.E."/>
            <person name="Zhou L.G."/>
            <person name="Ni X.B."/>
            <person name="Tian J.H."/>
            <person name="Sheng Y."/>
            <person name="Liu T."/>
            <person name="Pan Y.S."/>
            <person name="Xia L.Y."/>
            <person name="Li J."/>
            <person name="Zhao F."/>
            <person name="Cao W.C."/>
        </authorList>
    </citation>
    <scope>NUCLEOTIDE SEQUENCE [LARGE SCALE GENOMIC DNA]</scope>
    <source>
        <strain evidence="2">HaeL-2018</strain>
    </source>
</reference>